<dbReference type="PANTHER" id="PTHR30537">
    <property type="entry name" value="HTH-TYPE TRANSCRIPTIONAL REGULATOR"/>
    <property type="match status" value="1"/>
</dbReference>
<keyword evidence="2" id="KW-0805">Transcription regulation</keyword>
<name>A0A0C2EVV3_9PSED</name>
<dbReference type="GO" id="GO:0043565">
    <property type="term" value="F:sequence-specific DNA binding"/>
    <property type="evidence" value="ECO:0007669"/>
    <property type="project" value="TreeGrafter"/>
</dbReference>
<gene>
    <name evidence="6" type="ORF">UCMB321_3328</name>
</gene>
<dbReference type="Pfam" id="PF00126">
    <property type="entry name" value="HTH_1"/>
    <property type="match status" value="1"/>
</dbReference>
<dbReference type="InterPro" id="IPR005119">
    <property type="entry name" value="LysR_subst-bd"/>
</dbReference>
<reference evidence="6 7" key="1">
    <citation type="submission" date="2015-01" db="EMBL/GenBank/DDBJ databases">
        <title>Complete genome of Pseudomonas batumici UCM B-321 producer of the batumin antibiotic with strong antistaphilococcal and potential anticancer activity.</title>
        <authorList>
            <person name="Klochko V.V."/>
            <person name="Zelena L.B."/>
            <person name="Elena K.A."/>
            <person name="Reva O.N."/>
        </authorList>
    </citation>
    <scope>NUCLEOTIDE SEQUENCE [LARGE SCALE GENOMIC DNA]</scope>
    <source>
        <strain evidence="6 7">UCM B-321</strain>
    </source>
</reference>
<evidence type="ECO:0000256" key="1">
    <source>
        <dbReference type="ARBA" id="ARBA00009437"/>
    </source>
</evidence>
<evidence type="ECO:0000259" key="5">
    <source>
        <dbReference type="PROSITE" id="PS50931"/>
    </source>
</evidence>
<dbReference type="Gene3D" id="1.10.10.10">
    <property type="entry name" value="Winged helix-like DNA-binding domain superfamily/Winged helix DNA-binding domain"/>
    <property type="match status" value="1"/>
</dbReference>
<evidence type="ECO:0000256" key="2">
    <source>
        <dbReference type="ARBA" id="ARBA00023015"/>
    </source>
</evidence>
<dbReference type="Gene3D" id="3.40.190.290">
    <property type="match status" value="1"/>
</dbReference>
<dbReference type="RefSeq" id="WP_052451276.1">
    <property type="nucleotide sequence ID" value="NZ_JXDG01000042.1"/>
</dbReference>
<evidence type="ECO:0000256" key="4">
    <source>
        <dbReference type="ARBA" id="ARBA00023163"/>
    </source>
</evidence>
<proteinExistence type="inferred from homology"/>
<dbReference type="SUPFAM" id="SSF53850">
    <property type="entry name" value="Periplasmic binding protein-like II"/>
    <property type="match status" value="1"/>
</dbReference>
<keyword evidence="4" id="KW-0804">Transcription</keyword>
<evidence type="ECO:0000313" key="6">
    <source>
        <dbReference type="EMBL" id="KIH82873.1"/>
    </source>
</evidence>
<organism evidence="6 7">
    <name type="scientific">Pseudomonas batumici</name>
    <dbReference type="NCBI Taxonomy" id="226910"/>
    <lineage>
        <taxon>Bacteria</taxon>
        <taxon>Pseudomonadati</taxon>
        <taxon>Pseudomonadota</taxon>
        <taxon>Gammaproteobacteria</taxon>
        <taxon>Pseudomonadales</taxon>
        <taxon>Pseudomonadaceae</taxon>
        <taxon>Pseudomonas</taxon>
    </lineage>
</organism>
<dbReference type="AlphaFoldDB" id="A0A0C2EVV3"/>
<dbReference type="SUPFAM" id="SSF46785">
    <property type="entry name" value="Winged helix' DNA-binding domain"/>
    <property type="match status" value="1"/>
</dbReference>
<dbReference type="Pfam" id="PF03466">
    <property type="entry name" value="LysR_substrate"/>
    <property type="match status" value="1"/>
</dbReference>
<comment type="caution">
    <text evidence="6">The sequence shown here is derived from an EMBL/GenBank/DDBJ whole genome shotgun (WGS) entry which is preliminary data.</text>
</comment>
<dbReference type="InterPro" id="IPR058163">
    <property type="entry name" value="LysR-type_TF_proteobact-type"/>
</dbReference>
<dbReference type="PANTHER" id="PTHR30537:SF3">
    <property type="entry name" value="TRANSCRIPTIONAL REGULATORY PROTEIN"/>
    <property type="match status" value="1"/>
</dbReference>
<feature type="domain" description="HTH lysR-type" evidence="5">
    <location>
        <begin position="1"/>
        <end position="63"/>
    </location>
</feature>
<dbReference type="InterPro" id="IPR036388">
    <property type="entry name" value="WH-like_DNA-bd_sf"/>
</dbReference>
<keyword evidence="7" id="KW-1185">Reference proteome</keyword>
<accession>A0A0C2EVV3</accession>
<dbReference type="InterPro" id="IPR036390">
    <property type="entry name" value="WH_DNA-bd_sf"/>
</dbReference>
<dbReference type="GO" id="GO:0006351">
    <property type="term" value="P:DNA-templated transcription"/>
    <property type="evidence" value="ECO:0007669"/>
    <property type="project" value="TreeGrafter"/>
</dbReference>
<dbReference type="EMBL" id="JXDG01000042">
    <property type="protein sequence ID" value="KIH82873.1"/>
    <property type="molecule type" value="Genomic_DNA"/>
</dbReference>
<dbReference type="PATRIC" id="fig|226910.6.peg.3317"/>
<keyword evidence="3" id="KW-0238">DNA-binding</keyword>
<evidence type="ECO:0000313" key="7">
    <source>
        <dbReference type="Proteomes" id="UP000031535"/>
    </source>
</evidence>
<comment type="similarity">
    <text evidence="1">Belongs to the LysR transcriptional regulatory family.</text>
</comment>
<dbReference type="Proteomes" id="UP000031535">
    <property type="component" value="Unassembled WGS sequence"/>
</dbReference>
<dbReference type="PROSITE" id="PS50931">
    <property type="entry name" value="HTH_LYSR"/>
    <property type="match status" value="1"/>
</dbReference>
<sequence>MNAPQLQWETQRVFLAVLRTGSLSAAARALGIAQATARRRIDALEHSVGMSLFVRSPSGLMPTDTARELIGHVESMALAAEAFTRAASAEASVPGGTVRVTSSQLLGVEVLPSMLREIRTAQPQLTLELSVSNRLEALALQESDVAVRIRRPTEAAVVTRHVGDLHIGLYATAELLAQSGVPHHASELSHYPLIGPDRNLAEVAFLGQQGFLCTSEHAVIRTDDHLAQFAALRAGLGIGVCSSQLARRHGLVRVLPEQVDFRVDVWIAMHHDLRRVRRIALVFDALAQSLSRFLADR</sequence>
<protein>
    <submittedName>
        <fullName evidence="6">Transcriptional regulator lysR family</fullName>
    </submittedName>
</protein>
<dbReference type="OrthoDB" id="570111at2"/>
<evidence type="ECO:0000256" key="3">
    <source>
        <dbReference type="ARBA" id="ARBA00023125"/>
    </source>
</evidence>
<dbReference type="STRING" id="226910.UCMB321_3328"/>
<dbReference type="InterPro" id="IPR000847">
    <property type="entry name" value="LysR_HTH_N"/>
</dbReference>
<dbReference type="GO" id="GO:0003700">
    <property type="term" value="F:DNA-binding transcription factor activity"/>
    <property type="evidence" value="ECO:0007669"/>
    <property type="project" value="InterPro"/>
</dbReference>